<dbReference type="PANTHER" id="PTHR21262:SF31">
    <property type="entry name" value="GTP PYROPHOSPHOKINASE"/>
    <property type="match status" value="1"/>
</dbReference>
<gene>
    <name evidence="9" type="ORF">DC094_18860</name>
</gene>
<dbReference type="GO" id="GO:0015949">
    <property type="term" value="P:nucleobase-containing small molecule interconversion"/>
    <property type="evidence" value="ECO:0007669"/>
    <property type="project" value="UniProtKB-ARBA"/>
</dbReference>
<sequence>MVKVRDDLPLTSERQIDLNVWLEPIMSGRQDAAAERLIRDALELARVTGRGVPSLSGSDCLDAGMSVAEILNSMGMDHQSVAAGLIFHCVEEGGLSLEDVEDSLGRRIASLVRGVIQMDSMGELVRHEDQDHQRHRVRVEHVRKMLLAMVQDVRVVLIKLAERLCYLRAVKHQNEHERKTTAREVKELYAPLANRLGVGQMKWEMEDLSFRYLETDEYKRIAKLLDQRRVDREQYIKHMIELLEQKMQPMKIEFEVMGRIKHIFSIWKKMQRKQSGFEDIYDVRAVRILVPEIEDCYLALGMVHADWNHIPEEFDDYVATPKPNGYRSIHTAINGPEGRVVEVQIRTFAMHQESELGVAAHWRYKEGSRFRGESAYEAKIAWLRQLLDWQAELGKESEQLEKIRNEVFADRVYVFTPNGDIIDLPAGSTPLDFAYHVHTELGHHCKGAKVNGQIVPLNYQLQTSDRIDIMRSKQPVLSRDWLRADSGYLCSSRARAKVHHWFKQQDKDIYIADGRTQLNKSLQQQGLDSCDMERLSLRFNYHTIDDMFAGIGAGDLKIGKVLNAAQDMVVIEHAPEPLPLKKPSVNKGKGEVYVEGADNLLTKLAQCCKPVIGDPIVGFITQGRGITIHRRSCSNLTSVFESETERLVEVGWTEEQKNVLYPVDLIILADDRSGLLAEIMLMFVEDKINVTAVNTTSNRRQAEARMIITIEIRNGEILQRIINRLQAHPALISVSRRGKH</sequence>
<dbReference type="NCBIfam" id="TIGR00691">
    <property type="entry name" value="spoT_relA"/>
    <property type="match status" value="1"/>
</dbReference>
<dbReference type="InterPro" id="IPR012675">
    <property type="entry name" value="Beta-grasp_dom_sf"/>
</dbReference>
<keyword evidence="9" id="KW-0418">Kinase</keyword>
<dbReference type="SMART" id="SM00954">
    <property type="entry name" value="RelA_SpoT"/>
    <property type="match status" value="1"/>
</dbReference>
<feature type="domain" description="ACT" evidence="7">
    <location>
        <begin position="664"/>
        <end position="739"/>
    </location>
</feature>
<evidence type="ECO:0000256" key="3">
    <source>
        <dbReference type="ARBA" id="ARBA00029754"/>
    </source>
</evidence>
<dbReference type="Pfam" id="PF02824">
    <property type="entry name" value="TGS"/>
    <property type="match status" value="1"/>
</dbReference>
<dbReference type="InterPro" id="IPR002912">
    <property type="entry name" value="ACT_dom"/>
</dbReference>
<dbReference type="PROSITE" id="PS51880">
    <property type="entry name" value="TGS"/>
    <property type="match status" value="1"/>
</dbReference>
<name>A0A2V1GTA2_9GAMM</name>
<dbReference type="Gene3D" id="1.10.3210.10">
    <property type="entry name" value="Hypothetical protein af1432"/>
    <property type="match status" value="1"/>
</dbReference>
<comment type="function">
    <text evidence="6">In eubacteria ppGpp (guanosine 3'-diphosphate 5'-diphosphate) is a mediator of the stringent response that coordinates a variety of cellular activities in response to changes in nutritional abundance.</text>
</comment>
<proteinExistence type="inferred from homology"/>
<dbReference type="FunFam" id="3.10.20.30:FF:000002">
    <property type="entry name" value="GTP pyrophosphokinase (RelA/SpoT)"/>
    <property type="match status" value="1"/>
</dbReference>
<feature type="domain" description="TGS" evidence="8">
    <location>
        <begin position="410"/>
        <end position="471"/>
    </location>
</feature>
<dbReference type="NCBIfam" id="NF008124">
    <property type="entry name" value="PRK10872.1"/>
    <property type="match status" value="1"/>
</dbReference>
<dbReference type="InterPro" id="IPR012676">
    <property type="entry name" value="TGS-like"/>
</dbReference>
<dbReference type="SUPFAM" id="SSF109604">
    <property type="entry name" value="HD-domain/PDEase-like"/>
    <property type="match status" value="1"/>
</dbReference>
<comment type="pathway">
    <text evidence="2">Purine metabolism.</text>
</comment>
<dbReference type="GO" id="GO:0008728">
    <property type="term" value="F:GTP diphosphokinase activity"/>
    <property type="evidence" value="ECO:0007669"/>
    <property type="project" value="TreeGrafter"/>
</dbReference>
<dbReference type="AlphaFoldDB" id="A0A2V1GTA2"/>
<dbReference type="SUPFAM" id="SSF55021">
    <property type="entry name" value="ACT-like"/>
    <property type="match status" value="1"/>
</dbReference>
<dbReference type="CDD" id="cd01668">
    <property type="entry name" value="TGS_RSH"/>
    <property type="match status" value="1"/>
</dbReference>
<evidence type="ECO:0000256" key="1">
    <source>
        <dbReference type="ARBA" id="ARBA00019852"/>
    </source>
</evidence>
<dbReference type="GO" id="GO:0016301">
    <property type="term" value="F:kinase activity"/>
    <property type="evidence" value="ECO:0007669"/>
    <property type="project" value="UniProtKB-KW"/>
</dbReference>
<dbReference type="InterPro" id="IPR043519">
    <property type="entry name" value="NT_sf"/>
</dbReference>
<dbReference type="OrthoDB" id="9805041at2"/>
<comment type="similarity">
    <text evidence="6">Belongs to the relA/spoT family.</text>
</comment>
<organism evidence="9 10">
    <name type="scientific">Pelagibaculum spongiae</name>
    <dbReference type="NCBI Taxonomy" id="2080658"/>
    <lineage>
        <taxon>Bacteria</taxon>
        <taxon>Pseudomonadati</taxon>
        <taxon>Pseudomonadota</taxon>
        <taxon>Gammaproteobacteria</taxon>
        <taxon>Oceanospirillales</taxon>
        <taxon>Pelagibaculum</taxon>
    </lineage>
</organism>
<keyword evidence="9" id="KW-0808">Transferase</keyword>
<dbReference type="GO" id="GO:0015969">
    <property type="term" value="P:guanosine tetraphosphate metabolic process"/>
    <property type="evidence" value="ECO:0007669"/>
    <property type="project" value="InterPro"/>
</dbReference>
<keyword evidence="10" id="KW-1185">Reference proteome</keyword>
<dbReference type="Pfam" id="PF13291">
    <property type="entry name" value="ACT_4"/>
    <property type="match status" value="1"/>
</dbReference>
<evidence type="ECO:0000259" key="7">
    <source>
        <dbReference type="PROSITE" id="PS51671"/>
    </source>
</evidence>
<dbReference type="Proteomes" id="UP000244906">
    <property type="component" value="Unassembled WGS sequence"/>
</dbReference>
<evidence type="ECO:0000256" key="5">
    <source>
        <dbReference type="ARBA" id="ARBA00033308"/>
    </source>
</evidence>
<dbReference type="GO" id="GO:0042594">
    <property type="term" value="P:response to starvation"/>
    <property type="evidence" value="ECO:0007669"/>
    <property type="project" value="TreeGrafter"/>
</dbReference>
<evidence type="ECO:0000313" key="9">
    <source>
        <dbReference type="EMBL" id="PVZ64925.1"/>
    </source>
</evidence>
<dbReference type="Pfam" id="PF04607">
    <property type="entry name" value="RelA_SpoT"/>
    <property type="match status" value="1"/>
</dbReference>
<dbReference type="GO" id="GO:0008893">
    <property type="term" value="F:guanosine-3',5'-bis(diphosphate) 3'-diphosphatase activity"/>
    <property type="evidence" value="ECO:0007669"/>
    <property type="project" value="TreeGrafter"/>
</dbReference>
<dbReference type="GO" id="GO:0005886">
    <property type="term" value="C:plasma membrane"/>
    <property type="evidence" value="ECO:0007669"/>
    <property type="project" value="TreeGrafter"/>
</dbReference>
<evidence type="ECO:0000256" key="6">
    <source>
        <dbReference type="RuleBase" id="RU003847"/>
    </source>
</evidence>
<dbReference type="PANTHER" id="PTHR21262">
    <property type="entry name" value="GUANOSINE-3',5'-BIS DIPHOSPHATE 3'-PYROPHOSPHOHYDROLASE"/>
    <property type="match status" value="1"/>
</dbReference>
<dbReference type="EMBL" id="QDDL01000011">
    <property type="protein sequence ID" value="PVZ64925.1"/>
    <property type="molecule type" value="Genomic_DNA"/>
</dbReference>
<accession>A0A2V1GTA2</accession>
<evidence type="ECO:0000256" key="2">
    <source>
        <dbReference type="ARBA" id="ARBA00025704"/>
    </source>
</evidence>
<dbReference type="Gene3D" id="3.10.20.30">
    <property type="match status" value="1"/>
</dbReference>
<protein>
    <recommendedName>
        <fullName evidence="1">GTP pyrophosphokinase</fullName>
    </recommendedName>
    <alternativeName>
        <fullName evidence="4">(p)ppGpp synthase</fullName>
    </alternativeName>
    <alternativeName>
        <fullName evidence="3">ATP:GTP 3'-pyrophosphotransferase</fullName>
    </alternativeName>
    <alternativeName>
        <fullName evidence="5">ppGpp synthase I</fullName>
    </alternativeName>
</protein>
<evidence type="ECO:0000259" key="8">
    <source>
        <dbReference type="PROSITE" id="PS51880"/>
    </source>
</evidence>
<dbReference type="Gene3D" id="3.30.70.260">
    <property type="match status" value="1"/>
</dbReference>
<dbReference type="SUPFAM" id="SSF81301">
    <property type="entry name" value="Nucleotidyltransferase"/>
    <property type="match status" value="1"/>
</dbReference>
<dbReference type="InterPro" id="IPR004811">
    <property type="entry name" value="RelA/Spo_fam"/>
</dbReference>
<dbReference type="InterPro" id="IPR045865">
    <property type="entry name" value="ACT-like_dom_sf"/>
</dbReference>
<dbReference type="Pfam" id="PF13328">
    <property type="entry name" value="HD_4"/>
    <property type="match status" value="1"/>
</dbReference>
<dbReference type="InterPro" id="IPR033655">
    <property type="entry name" value="TGS_RelA/SpoT"/>
</dbReference>
<dbReference type="RefSeq" id="WP_116688680.1">
    <property type="nucleotide sequence ID" value="NZ_CAWNYD010000011.1"/>
</dbReference>
<dbReference type="CDD" id="cd05399">
    <property type="entry name" value="NT_Rel-Spo_like"/>
    <property type="match status" value="1"/>
</dbReference>
<dbReference type="InterPro" id="IPR004095">
    <property type="entry name" value="TGS"/>
</dbReference>
<dbReference type="InterPro" id="IPR007685">
    <property type="entry name" value="RelA_SpoT"/>
</dbReference>
<evidence type="ECO:0000256" key="4">
    <source>
        <dbReference type="ARBA" id="ARBA00032407"/>
    </source>
</evidence>
<dbReference type="CDD" id="cd04876">
    <property type="entry name" value="ACT_RelA-SpoT"/>
    <property type="match status" value="1"/>
</dbReference>
<dbReference type="PROSITE" id="PS51671">
    <property type="entry name" value="ACT"/>
    <property type="match status" value="1"/>
</dbReference>
<comment type="caution">
    <text evidence="9">The sequence shown here is derived from an EMBL/GenBank/DDBJ whole genome shotgun (WGS) entry which is preliminary data.</text>
</comment>
<dbReference type="Gene3D" id="3.30.460.10">
    <property type="entry name" value="Beta Polymerase, domain 2"/>
    <property type="match status" value="1"/>
</dbReference>
<reference evidence="9 10" key="1">
    <citation type="submission" date="2018-04" db="EMBL/GenBank/DDBJ databases">
        <title>Thalassorhabdus spongiae gen. nov., sp. nov., isolated from a marine sponge in South-West Iceland.</title>
        <authorList>
            <person name="Knobloch S."/>
            <person name="Daussin A."/>
            <person name="Johannsson R."/>
            <person name="Marteinsson V.T."/>
        </authorList>
    </citation>
    <scope>NUCLEOTIDE SEQUENCE [LARGE SCALE GENOMIC DNA]</scope>
    <source>
        <strain evidence="9 10">Hp12</strain>
    </source>
</reference>
<evidence type="ECO:0000313" key="10">
    <source>
        <dbReference type="Proteomes" id="UP000244906"/>
    </source>
</evidence>
<dbReference type="FunFam" id="3.30.460.10:FF:000001">
    <property type="entry name" value="GTP pyrophosphokinase RelA"/>
    <property type="match status" value="1"/>
</dbReference>
<dbReference type="SUPFAM" id="SSF81271">
    <property type="entry name" value="TGS-like"/>
    <property type="match status" value="1"/>
</dbReference>